<evidence type="ECO:0000256" key="4">
    <source>
        <dbReference type="ARBA" id="ARBA00022801"/>
    </source>
</evidence>
<dbReference type="Pfam" id="PF17864">
    <property type="entry name" value="AAA_lid_4"/>
    <property type="match status" value="1"/>
</dbReference>
<feature type="binding site" evidence="9">
    <location>
        <position position="65"/>
    </location>
    <ligand>
        <name>ATP</name>
        <dbReference type="ChEBI" id="CHEBI:30616"/>
    </ligand>
</feature>
<comment type="caution">
    <text evidence="11">The sequence shown here is derived from an EMBL/GenBank/DDBJ whole genome shotgun (WGS) entry which is preliminary data.</text>
</comment>
<dbReference type="AlphaFoldDB" id="A0A0G0GBP1"/>
<dbReference type="GO" id="GO:0000400">
    <property type="term" value="F:four-way junction DNA binding"/>
    <property type="evidence" value="ECO:0007669"/>
    <property type="project" value="UniProtKB-UniRule"/>
</dbReference>
<dbReference type="Pfam" id="PF05496">
    <property type="entry name" value="RuvB_N"/>
    <property type="match status" value="1"/>
</dbReference>
<dbReference type="InterPro" id="IPR008824">
    <property type="entry name" value="RuvB-like_N"/>
</dbReference>
<sequence length="334" mass="37653">MKKDNDKVEKVDRFIDVSLRPKQLKDYIGQENIKRSLEVFIKAAQQRKQPLDHVIIHGSPGLGKTTLSNIIARELNANLKTSSGPALTKIGDLASLLTNLEEGDCLFLDEIHRLPRNIEEILYPAMEDFCLDIIIGKGPAAKNLRLEIPKFTLIGATTKIGSLSSPLRDRFGVVYQLDFYSIPEIKKIVAINSKKLGIEIDEDALEEIAKRSRQTPRIANRLLSRIRDYAQVEKRKRIDLETTNKALNHLLIDSIGLDPLDQKIINFIHDKFNGGPVGLSTIASACGEEKETLEEVVEPYLMKIGFLHRSNRGRKLTEKAVKYLRGNNLVNKLL</sequence>
<feature type="domain" description="AAA+ ATPase" evidence="10">
    <location>
        <begin position="50"/>
        <end position="181"/>
    </location>
</feature>
<dbReference type="HAMAP" id="MF_00016">
    <property type="entry name" value="DNA_HJ_migration_RuvB"/>
    <property type="match status" value="1"/>
</dbReference>
<evidence type="ECO:0000256" key="7">
    <source>
        <dbReference type="ARBA" id="ARBA00023172"/>
    </source>
</evidence>
<comment type="function">
    <text evidence="9">The RuvA-RuvB-RuvC complex processes Holliday junction (HJ) DNA during genetic recombination and DNA repair, while the RuvA-RuvB complex plays an important role in the rescue of blocked DNA replication forks via replication fork reversal (RFR). RuvA specifically binds to HJ cruciform DNA, conferring on it an open structure. The RuvB hexamer acts as an ATP-dependent pump, pulling dsDNA into and through the RuvAB complex. RuvB forms 2 homohexamers on either side of HJ DNA bound by 1 or 2 RuvA tetramers; 4 subunits per hexamer contact DNA at a time. Coordinated motions by a converter formed by DNA-disengaged RuvB subunits stimulates ATP hydrolysis and nucleotide exchange. Immobilization of the converter enables RuvB to convert the ATP-contained energy into a lever motion, pulling 2 nucleotides of DNA out of the RuvA tetramer per ATP hydrolyzed, thus driving DNA branch migration. The RuvB motors rotate together with the DNA substrate, which together with the progressing nucleotide cycle form the mechanistic basis for DNA recombination by continuous HJ branch migration. Branch migration allows RuvC to scan DNA until it finds its consensus sequence, where it cleaves and resolves cruciform DNA.</text>
</comment>
<dbReference type="Gene3D" id="1.10.10.10">
    <property type="entry name" value="Winged helix-like DNA-binding domain superfamily/Winged helix DNA-binding domain"/>
    <property type="match status" value="1"/>
</dbReference>
<keyword evidence="2 9" id="KW-0547">Nucleotide-binding</keyword>
<dbReference type="PATRIC" id="fig|1618333.3.peg.106"/>
<name>A0A0G0GBP1_9BACT</name>
<protein>
    <recommendedName>
        <fullName evidence="9">Holliday junction branch migration complex subunit RuvB</fullName>
        <ecNumber evidence="9">3.6.4.-</ecNumber>
    </recommendedName>
</protein>
<evidence type="ECO:0000256" key="9">
    <source>
        <dbReference type="HAMAP-Rule" id="MF_00016"/>
    </source>
</evidence>
<dbReference type="GO" id="GO:0005737">
    <property type="term" value="C:cytoplasm"/>
    <property type="evidence" value="ECO:0007669"/>
    <property type="project" value="UniProtKB-SubCell"/>
</dbReference>
<organism evidence="11 12">
    <name type="scientific">Berkelbacteria bacterium GW2011_GWA2_35_9</name>
    <dbReference type="NCBI Taxonomy" id="1618333"/>
    <lineage>
        <taxon>Bacteria</taxon>
        <taxon>Candidatus Berkelbacteria</taxon>
    </lineage>
</organism>
<accession>A0A0G0GBP1</accession>
<keyword evidence="4 9" id="KW-0378">Hydrolase</keyword>
<keyword evidence="8 9" id="KW-0234">DNA repair</keyword>
<feature type="binding site" evidence="9">
    <location>
        <position position="309"/>
    </location>
    <ligand>
        <name>DNA</name>
        <dbReference type="ChEBI" id="CHEBI:16991"/>
    </ligand>
</feature>
<comment type="similarity">
    <text evidence="9">Belongs to the RuvB family.</text>
</comment>
<keyword evidence="6 9" id="KW-0238">DNA-binding</keyword>
<dbReference type="SUPFAM" id="SSF52540">
    <property type="entry name" value="P-loop containing nucleoside triphosphate hydrolases"/>
    <property type="match status" value="1"/>
</dbReference>
<feature type="binding site" evidence="9">
    <location>
        <position position="64"/>
    </location>
    <ligand>
        <name>ATP</name>
        <dbReference type="ChEBI" id="CHEBI:30616"/>
    </ligand>
</feature>
<dbReference type="InterPro" id="IPR036390">
    <property type="entry name" value="WH_DNA-bd_sf"/>
</dbReference>
<dbReference type="GO" id="GO:0005524">
    <property type="term" value="F:ATP binding"/>
    <property type="evidence" value="ECO:0007669"/>
    <property type="project" value="UniProtKB-UniRule"/>
</dbReference>
<dbReference type="Pfam" id="PF05491">
    <property type="entry name" value="WHD_RuvB"/>
    <property type="match status" value="1"/>
</dbReference>
<keyword evidence="11" id="KW-0347">Helicase</keyword>
<dbReference type="EMBL" id="LBRB01000002">
    <property type="protein sequence ID" value="KKP89107.1"/>
    <property type="molecule type" value="Genomic_DNA"/>
</dbReference>
<comment type="catalytic activity">
    <reaction evidence="9">
        <text>ATP + H2O = ADP + phosphate + H(+)</text>
        <dbReference type="Rhea" id="RHEA:13065"/>
        <dbReference type="ChEBI" id="CHEBI:15377"/>
        <dbReference type="ChEBI" id="CHEBI:15378"/>
        <dbReference type="ChEBI" id="CHEBI:30616"/>
        <dbReference type="ChEBI" id="CHEBI:43474"/>
        <dbReference type="ChEBI" id="CHEBI:456216"/>
    </reaction>
</comment>
<dbReference type="InterPro" id="IPR041445">
    <property type="entry name" value="AAA_lid_4"/>
</dbReference>
<dbReference type="GO" id="GO:0016887">
    <property type="term" value="F:ATP hydrolysis activity"/>
    <property type="evidence" value="ECO:0007669"/>
    <property type="project" value="RHEA"/>
</dbReference>
<dbReference type="InterPro" id="IPR036388">
    <property type="entry name" value="WH-like_DNA-bd_sf"/>
</dbReference>
<feature type="binding site" evidence="9">
    <location>
        <position position="217"/>
    </location>
    <ligand>
        <name>ATP</name>
        <dbReference type="ChEBI" id="CHEBI:30616"/>
    </ligand>
</feature>
<feature type="binding site" evidence="9">
    <location>
        <position position="65"/>
    </location>
    <ligand>
        <name>Mg(2+)</name>
        <dbReference type="ChEBI" id="CHEBI:18420"/>
    </ligand>
</feature>
<feature type="binding site" evidence="9">
    <location>
        <position position="61"/>
    </location>
    <ligand>
        <name>ATP</name>
        <dbReference type="ChEBI" id="CHEBI:30616"/>
    </ligand>
</feature>
<comment type="domain">
    <text evidence="9">Has 3 domains, the large (RuvB-L) and small ATPase (RuvB-S) domains and the C-terminal head (RuvB-H) domain. The head domain binds DNA, while the ATPase domains jointly bind ATP, ADP or are empty depending on the state of the subunit in the translocation cycle. During a single DNA translocation step the structure of each domain remains the same, but their relative positions change.</text>
</comment>
<evidence type="ECO:0000256" key="8">
    <source>
        <dbReference type="ARBA" id="ARBA00023204"/>
    </source>
</evidence>
<keyword evidence="7 9" id="KW-0233">DNA recombination</keyword>
<dbReference type="NCBIfam" id="NF000868">
    <property type="entry name" value="PRK00080.1"/>
    <property type="match status" value="1"/>
</dbReference>
<keyword evidence="5 9" id="KW-0067">ATP-binding</keyword>
<evidence type="ECO:0000256" key="2">
    <source>
        <dbReference type="ARBA" id="ARBA00022741"/>
    </source>
</evidence>
<dbReference type="Proteomes" id="UP000034316">
    <property type="component" value="Unassembled WGS sequence"/>
</dbReference>
<proteinExistence type="inferred from homology"/>
<reference evidence="11 12" key="1">
    <citation type="journal article" date="2015" name="Nature">
        <title>rRNA introns, odd ribosomes, and small enigmatic genomes across a large radiation of phyla.</title>
        <authorList>
            <person name="Brown C.T."/>
            <person name="Hug L.A."/>
            <person name="Thomas B.C."/>
            <person name="Sharon I."/>
            <person name="Castelle C.J."/>
            <person name="Singh A."/>
            <person name="Wilkins M.J."/>
            <person name="Williams K.H."/>
            <person name="Banfield J.F."/>
        </authorList>
    </citation>
    <scope>NUCLEOTIDE SEQUENCE [LARGE SCALE GENOMIC DNA]</scope>
</reference>
<dbReference type="GO" id="GO:0009378">
    <property type="term" value="F:four-way junction helicase activity"/>
    <property type="evidence" value="ECO:0007669"/>
    <property type="project" value="InterPro"/>
</dbReference>
<feature type="binding site" evidence="9">
    <location>
        <position position="66"/>
    </location>
    <ligand>
        <name>ATP</name>
        <dbReference type="ChEBI" id="CHEBI:30616"/>
    </ligand>
</feature>
<feature type="region of interest" description="Small ATPAse domain (RuvB-S)" evidence="9">
    <location>
        <begin position="181"/>
        <end position="251"/>
    </location>
</feature>
<evidence type="ECO:0000313" key="11">
    <source>
        <dbReference type="EMBL" id="KKP89107.1"/>
    </source>
</evidence>
<dbReference type="GO" id="GO:0006281">
    <property type="term" value="P:DNA repair"/>
    <property type="evidence" value="ECO:0007669"/>
    <property type="project" value="UniProtKB-UniRule"/>
</dbReference>
<dbReference type="InterPro" id="IPR027417">
    <property type="entry name" value="P-loop_NTPase"/>
</dbReference>
<dbReference type="GO" id="GO:0048476">
    <property type="term" value="C:Holliday junction resolvase complex"/>
    <property type="evidence" value="ECO:0007669"/>
    <property type="project" value="UniProtKB-UniRule"/>
</dbReference>
<evidence type="ECO:0000313" key="12">
    <source>
        <dbReference type="Proteomes" id="UP000034316"/>
    </source>
</evidence>
<evidence type="ECO:0000256" key="5">
    <source>
        <dbReference type="ARBA" id="ARBA00022840"/>
    </source>
</evidence>
<dbReference type="InterPro" id="IPR008823">
    <property type="entry name" value="RuvB_wg_C"/>
</dbReference>
<comment type="subunit">
    <text evidence="9">Homohexamer. Forms an RuvA(8)-RuvB(12)-Holliday junction (HJ) complex. HJ DNA is sandwiched between 2 RuvA tetramers; dsDNA enters through RuvA and exits via RuvB. An RuvB hexamer assembles on each DNA strand where it exits the tetramer. Each RuvB hexamer is contacted by two RuvA subunits (via domain III) on 2 adjacent RuvB subunits; this complex drives branch migration. In the full resolvosome a probable DNA-RuvA(4)-RuvB(12)-RuvC(2) complex forms which resolves the HJ.</text>
</comment>
<evidence type="ECO:0000256" key="6">
    <source>
        <dbReference type="ARBA" id="ARBA00023125"/>
    </source>
</evidence>
<dbReference type="PANTHER" id="PTHR42848:SF1">
    <property type="entry name" value="HOLLIDAY JUNCTION BRANCH MIGRATION COMPLEX SUBUNIT RUVB"/>
    <property type="match status" value="1"/>
</dbReference>
<gene>
    <name evidence="9" type="primary">ruvB</name>
    <name evidence="11" type="ORF">UR93_C0002G0009</name>
</gene>
<comment type="caution">
    <text evidence="9">Lacks conserved residue(s) required for the propagation of feature annotation.</text>
</comment>
<feature type="binding site" evidence="9">
    <location>
        <position position="170"/>
    </location>
    <ligand>
        <name>ATP</name>
        <dbReference type="ChEBI" id="CHEBI:30616"/>
    </ligand>
</feature>
<feature type="binding site" evidence="9">
    <location>
        <begin position="127"/>
        <end position="129"/>
    </location>
    <ligand>
        <name>ATP</name>
        <dbReference type="ChEBI" id="CHEBI:30616"/>
    </ligand>
</feature>
<dbReference type="STRING" id="1618333.UR93_C0002G0009"/>
<dbReference type="PANTHER" id="PTHR42848">
    <property type="match status" value="1"/>
</dbReference>
<feature type="region of interest" description="Head domain (RuvB-H)" evidence="9">
    <location>
        <begin position="254"/>
        <end position="334"/>
    </location>
</feature>
<feature type="binding site" evidence="9">
    <location>
        <position position="19"/>
    </location>
    <ligand>
        <name>ATP</name>
        <dbReference type="ChEBI" id="CHEBI:30616"/>
    </ligand>
</feature>
<dbReference type="EC" id="3.6.4.-" evidence="9"/>
<feature type="binding site" evidence="9">
    <location>
        <position position="20"/>
    </location>
    <ligand>
        <name>ATP</name>
        <dbReference type="ChEBI" id="CHEBI:30616"/>
    </ligand>
</feature>
<evidence type="ECO:0000259" key="10">
    <source>
        <dbReference type="SMART" id="SM00382"/>
    </source>
</evidence>
<dbReference type="NCBIfam" id="TIGR00635">
    <property type="entry name" value="ruvB"/>
    <property type="match status" value="1"/>
</dbReference>
<evidence type="ECO:0000256" key="1">
    <source>
        <dbReference type="ARBA" id="ARBA00022490"/>
    </source>
</evidence>
<dbReference type="Gene3D" id="1.10.8.60">
    <property type="match status" value="1"/>
</dbReference>
<evidence type="ECO:0000256" key="3">
    <source>
        <dbReference type="ARBA" id="ARBA00022763"/>
    </source>
</evidence>
<keyword evidence="1 9" id="KW-0963">Cytoplasm</keyword>
<dbReference type="SMART" id="SM00382">
    <property type="entry name" value="AAA"/>
    <property type="match status" value="1"/>
</dbReference>
<dbReference type="SUPFAM" id="SSF46785">
    <property type="entry name" value="Winged helix' DNA-binding domain"/>
    <property type="match status" value="1"/>
</dbReference>
<dbReference type="InterPro" id="IPR003593">
    <property type="entry name" value="AAA+_ATPase"/>
</dbReference>
<comment type="subcellular location">
    <subcellularLocation>
        <location evidence="9">Cytoplasm</location>
    </subcellularLocation>
</comment>
<dbReference type="Gene3D" id="3.40.50.300">
    <property type="entry name" value="P-loop containing nucleotide triphosphate hydrolases"/>
    <property type="match status" value="1"/>
</dbReference>
<feature type="binding site" evidence="9">
    <location>
        <position position="314"/>
    </location>
    <ligand>
        <name>DNA</name>
        <dbReference type="ChEBI" id="CHEBI:16991"/>
    </ligand>
</feature>
<feature type="binding site" evidence="9">
    <location>
        <position position="180"/>
    </location>
    <ligand>
        <name>ATP</name>
        <dbReference type="ChEBI" id="CHEBI:30616"/>
    </ligand>
</feature>
<dbReference type="InterPro" id="IPR004605">
    <property type="entry name" value="DNA_helicase_Holl-junc_RuvB"/>
</dbReference>
<dbReference type="CDD" id="cd00009">
    <property type="entry name" value="AAA"/>
    <property type="match status" value="1"/>
</dbReference>
<keyword evidence="3 9" id="KW-0227">DNA damage</keyword>
<dbReference type="GO" id="GO:0006310">
    <property type="term" value="P:DNA recombination"/>
    <property type="evidence" value="ECO:0007669"/>
    <property type="project" value="UniProtKB-UniRule"/>
</dbReference>